<comment type="cofactor">
    <cofactor evidence="1">
        <name>Mg(2+)</name>
        <dbReference type="ChEBI" id="CHEBI:18420"/>
    </cofactor>
</comment>
<keyword evidence="3" id="KW-1185">Reference proteome</keyword>
<dbReference type="InterPro" id="IPR000760">
    <property type="entry name" value="Inositol_monophosphatase-like"/>
</dbReference>
<keyword evidence="2" id="KW-0378">Hydrolase</keyword>
<evidence type="ECO:0000313" key="2">
    <source>
        <dbReference type="EMBL" id="KFI82476.1"/>
    </source>
</evidence>
<dbReference type="eggNOG" id="COG0483">
    <property type="taxonomic scope" value="Bacteria"/>
</dbReference>
<dbReference type="OrthoDB" id="9772456at2"/>
<dbReference type="RefSeq" id="WP_033496652.1">
    <property type="nucleotide sequence ID" value="NZ_BAABVZ010000003.1"/>
</dbReference>
<dbReference type="GO" id="GO:0008934">
    <property type="term" value="F:inositol monophosphate 1-phosphatase activity"/>
    <property type="evidence" value="ECO:0007669"/>
    <property type="project" value="TreeGrafter"/>
</dbReference>
<dbReference type="Pfam" id="PF00459">
    <property type="entry name" value="Inositol_P"/>
    <property type="match status" value="1"/>
</dbReference>
<dbReference type="Proteomes" id="UP000029050">
    <property type="component" value="Unassembled WGS sequence"/>
</dbReference>
<accession>A0A087CGS6</accession>
<dbReference type="EC" id="3.1.3.25" evidence="2"/>
<dbReference type="PANTHER" id="PTHR20854">
    <property type="entry name" value="INOSITOL MONOPHOSPHATASE"/>
    <property type="match status" value="1"/>
</dbReference>
<evidence type="ECO:0000256" key="1">
    <source>
        <dbReference type="PIRSR" id="PIRSR600760-2"/>
    </source>
</evidence>
<keyword evidence="1" id="KW-0460">Magnesium</keyword>
<dbReference type="PRINTS" id="PR00377">
    <property type="entry name" value="IMPHPHTASES"/>
</dbReference>
<dbReference type="Gene3D" id="3.30.540.10">
    <property type="entry name" value="Fructose-1,6-Bisphosphatase, subunit A, domain 1"/>
    <property type="match status" value="1"/>
</dbReference>
<dbReference type="GeneID" id="98300532"/>
<evidence type="ECO:0000313" key="3">
    <source>
        <dbReference type="Proteomes" id="UP000029050"/>
    </source>
</evidence>
<comment type="caution">
    <text evidence="2">The sequence shown here is derived from an EMBL/GenBank/DDBJ whole genome shotgun (WGS) entry which is preliminary data.</text>
</comment>
<feature type="binding site" evidence="1">
    <location>
        <position position="225"/>
    </location>
    <ligand>
        <name>Mg(2+)</name>
        <dbReference type="ChEBI" id="CHEBI:18420"/>
        <label>1</label>
        <note>catalytic</note>
    </ligand>
</feature>
<sequence>MELRELTTRVAQVAIQAGSYALQDQVNPHDLKALHPQQERQYTSEVDDRLLRYCRERIAKIEPFDGFWEDEGSDREIGKRYWCVGHIDGVINYVRNMAEWSITVSLFEIDEEGEANPILGVVHAPALGATYLAAQGQGAIRIRRTPNGEKREKVMPSTTASLEGSVVSFGMSYFPKESKRALQTAGSLAGKPADIKRIGPTSLDLCKVADGTYDAYFEPTLHSWDIPAVSAATVVVTEAQGQIEQWNGDIIHWDRNNDVVASNGLIIDDLRPYLV</sequence>
<reference evidence="2 3" key="1">
    <citation type="submission" date="2014-03" db="EMBL/GenBank/DDBJ databases">
        <title>Genomics of Bifidobacteria.</title>
        <authorList>
            <person name="Ventura M."/>
            <person name="Milani C."/>
            <person name="Lugli G.A."/>
        </authorList>
    </citation>
    <scope>NUCLEOTIDE SEQUENCE [LARGE SCALE GENOMIC DNA]</scope>
    <source>
        <strain evidence="2 3">LMG 21775</strain>
    </source>
</reference>
<feature type="binding site" evidence="1">
    <location>
        <position position="87"/>
    </location>
    <ligand>
        <name>Mg(2+)</name>
        <dbReference type="ChEBI" id="CHEBI:18420"/>
        <label>1</label>
        <note>catalytic</note>
    </ligand>
</feature>
<dbReference type="GO" id="GO:0007165">
    <property type="term" value="P:signal transduction"/>
    <property type="evidence" value="ECO:0007669"/>
    <property type="project" value="TreeGrafter"/>
</dbReference>
<dbReference type="AlphaFoldDB" id="A0A087CGS6"/>
<name>A0A087CGS6_9BIFI</name>
<dbReference type="EMBL" id="JGZI01000009">
    <property type="protein sequence ID" value="KFI82476.1"/>
    <property type="molecule type" value="Genomic_DNA"/>
</dbReference>
<dbReference type="GO" id="GO:0046872">
    <property type="term" value="F:metal ion binding"/>
    <property type="evidence" value="ECO:0007669"/>
    <property type="project" value="UniProtKB-KW"/>
</dbReference>
<keyword evidence="1" id="KW-0479">Metal-binding</keyword>
<feature type="binding site" evidence="1">
    <location>
        <position position="88"/>
    </location>
    <ligand>
        <name>Mg(2+)</name>
        <dbReference type="ChEBI" id="CHEBI:18420"/>
        <label>1</label>
        <note>catalytic</note>
    </ligand>
</feature>
<dbReference type="GO" id="GO:0006020">
    <property type="term" value="P:inositol metabolic process"/>
    <property type="evidence" value="ECO:0007669"/>
    <property type="project" value="TreeGrafter"/>
</dbReference>
<dbReference type="STRING" id="218140.BPSY_1326"/>
<organism evidence="2 3">
    <name type="scientific">Bifidobacterium psychraerophilum</name>
    <dbReference type="NCBI Taxonomy" id="218140"/>
    <lineage>
        <taxon>Bacteria</taxon>
        <taxon>Bacillati</taxon>
        <taxon>Actinomycetota</taxon>
        <taxon>Actinomycetes</taxon>
        <taxon>Bifidobacteriales</taxon>
        <taxon>Bifidobacteriaceae</taxon>
        <taxon>Bifidobacterium</taxon>
    </lineage>
</organism>
<dbReference type="SUPFAM" id="SSF56655">
    <property type="entry name" value="Carbohydrate phosphatase"/>
    <property type="match status" value="1"/>
</dbReference>
<gene>
    <name evidence="2" type="ORF">BPSY_1326</name>
</gene>
<protein>
    <submittedName>
        <fullName evidence="2">Inositol monophosphatase</fullName>
        <ecNumber evidence="2">3.1.3.25</ecNumber>
    </submittedName>
</protein>
<proteinExistence type="predicted"/>
<dbReference type="PANTHER" id="PTHR20854:SF4">
    <property type="entry name" value="INOSITOL-1-MONOPHOSPHATASE-RELATED"/>
    <property type="match status" value="1"/>
</dbReference>
<dbReference type="Gene3D" id="3.40.190.80">
    <property type="match status" value="1"/>
</dbReference>
<dbReference type="CDD" id="cd01637">
    <property type="entry name" value="IMPase_like"/>
    <property type="match status" value="1"/>
</dbReference>